<keyword evidence="3" id="KW-1185">Reference proteome</keyword>
<sequence length="761" mass="84942">MGAGLVVLDHQRHADNSTKQNGYEKNATQSLVREKSVKAPCSPHIPLLRVQRSSTTYRGKLVLLGLNGAGKSTLFKQLRNVCKDDGVADIQHEKITHNVLHAKAGKTGIFNDEVANETPGRLRWSASSPRPSAFVARAKAKVTSAIIYFDPESAFQLIVVPGDCVPRKTWASFYANESSGHSRSNFSTPTINASSSNDDSFPFQAVIFVVDGCDQIRFPTIVHDIVKVYLDIEMRADRIASISASSPLPSLLILFNKIDELEKKIVAGTSLLQAIRKEFEQCVEHEFNRQFCQLGCSARIKSARSQGSVDDGQTQKLGMKHHNACNTRLSDFQPIPFLPINTDLSSMQIPEIAQDRLNAAITYLNDEIKALKQADTPEMLSVCLEGIAIDPPLPLSQFEDIISQWKFLPVPKQLVDTASKWKQTCFSIAESVCKSDKDKQNVNESDSSINQTENTSPEQNESVMANGEASGLYDCKQELNSESESVRAHRKAVMLDILSKITSVAESKGFKLMNGSEEQDQSQLNFLAIQNRVNQNQIHEWDIFTQLIYQYCQQLIAGSETDVREKGLELFHFARTLTESLRHISARKESELRKSISDDLKDKVPIQSTPNEHVVHSSSDSSTKTEKLALLRNETQKAVSKMDSEFSETKPATPSECWNESPRSQKGRRKRKAVLQATRMSSRQQKRRAQIAETTQNEDLNAKSESSTGAEDEAIEEPLKKHSKDQNGEKKDVKVEEAPVLLTKTGRPRKKPGRKPGKRKH</sequence>
<dbReference type="EMBL" id="CAIX01000243">
    <property type="protein sequence ID" value="CCI10442.1"/>
    <property type="molecule type" value="Genomic_DNA"/>
</dbReference>
<feature type="compositionally biased region" description="Polar residues" evidence="1">
    <location>
        <begin position="692"/>
        <end position="709"/>
    </location>
</feature>
<evidence type="ECO:0008006" key="4">
    <source>
        <dbReference type="Google" id="ProtNLM"/>
    </source>
</evidence>
<feature type="compositionally biased region" description="Basic residues" evidence="1">
    <location>
        <begin position="746"/>
        <end position="761"/>
    </location>
</feature>
<evidence type="ECO:0000313" key="3">
    <source>
        <dbReference type="Proteomes" id="UP000053237"/>
    </source>
</evidence>
<evidence type="ECO:0000313" key="2">
    <source>
        <dbReference type="EMBL" id="CCI10442.1"/>
    </source>
</evidence>
<dbReference type="SUPFAM" id="SSF52540">
    <property type="entry name" value="P-loop containing nucleoside triphosphate hydrolases"/>
    <property type="match status" value="1"/>
</dbReference>
<organism evidence="2 3">
    <name type="scientific">Albugo candida</name>
    <dbReference type="NCBI Taxonomy" id="65357"/>
    <lineage>
        <taxon>Eukaryota</taxon>
        <taxon>Sar</taxon>
        <taxon>Stramenopiles</taxon>
        <taxon>Oomycota</taxon>
        <taxon>Peronosporomycetes</taxon>
        <taxon>Albuginales</taxon>
        <taxon>Albuginaceae</taxon>
        <taxon>Albugo</taxon>
    </lineage>
</organism>
<comment type="caution">
    <text evidence="2">The sequence shown here is derived from an EMBL/GenBank/DDBJ whole genome shotgun (WGS) entry which is preliminary data.</text>
</comment>
<feature type="region of interest" description="Disordered" evidence="1">
    <location>
        <begin position="601"/>
        <end position="761"/>
    </location>
</feature>
<accession>A0A024FU46</accession>
<reference evidence="2 3" key="1">
    <citation type="submission" date="2012-05" db="EMBL/GenBank/DDBJ databases">
        <title>Recombination and specialization in a pathogen metapopulation.</title>
        <authorList>
            <person name="Gardiner A."/>
            <person name="Kemen E."/>
            <person name="Schultz-Larsen T."/>
            <person name="MacLean D."/>
            <person name="Van Oosterhout C."/>
            <person name="Jones J.D.G."/>
        </authorList>
    </citation>
    <scope>NUCLEOTIDE SEQUENCE [LARGE SCALE GENOMIC DNA]</scope>
    <source>
        <strain evidence="2 3">Ac Nc2</strain>
    </source>
</reference>
<feature type="region of interest" description="Disordered" evidence="1">
    <location>
        <begin position="437"/>
        <end position="463"/>
    </location>
</feature>
<dbReference type="OrthoDB" id="168271at2759"/>
<proteinExistence type="predicted"/>
<feature type="compositionally biased region" description="Polar residues" evidence="1">
    <location>
        <begin position="442"/>
        <end position="463"/>
    </location>
</feature>
<dbReference type="InterPro" id="IPR027417">
    <property type="entry name" value="P-loop_NTPase"/>
</dbReference>
<dbReference type="Proteomes" id="UP000053237">
    <property type="component" value="Unassembled WGS sequence"/>
</dbReference>
<dbReference type="AlphaFoldDB" id="A0A024FU46"/>
<feature type="compositionally biased region" description="Polar residues" evidence="1">
    <location>
        <begin position="650"/>
        <end position="664"/>
    </location>
</feature>
<feature type="compositionally biased region" description="Polar residues" evidence="1">
    <location>
        <begin position="606"/>
        <end position="622"/>
    </location>
</feature>
<feature type="compositionally biased region" description="Basic and acidic residues" evidence="1">
    <location>
        <begin position="717"/>
        <end position="737"/>
    </location>
</feature>
<evidence type="ECO:0000256" key="1">
    <source>
        <dbReference type="SAM" id="MobiDB-lite"/>
    </source>
</evidence>
<protein>
    <recommendedName>
        <fullName evidence="4">G domain-containing protein</fullName>
    </recommendedName>
</protein>
<name>A0A024FU46_9STRA</name>
<dbReference type="InParanoid" id="A0A024FU46"/>
<gene>
    <name evidence="2" type="ORF">BN9_099020</name>
</gene>
<dbReference type="Gene3D" id="3.40.50.300">
    <property type="entry name" value="P-loop containing nucleotide triphosphate hydrolases"/>
    <property type="match status" value="1"/>
</dbReference>